<name>A0A8B6HMY1_MYTGA</name>
<keyword evidence="1" id="KW-0175">Coiled coil</keyword>
<dbReference type="OrthoDB" id="10251809at2759"/>
<dbReference type="InterPro" id="IPR026983">
    <property type="entry name" value="DHC"/>
</dbReference>
<feature type="compositionally biased region" description="Basic and acidic residues" evidence="2">
    <location>
        <begin position="131"/>
        <end position="147"/>
    </location>
</feature>
<proteinExistence type="predicted"/>
<dbReference type="GO" id="GO:0045505">
    <property type="term" value="F:dynein intermediate chain binding"/>
    <property type="evidence" value="ECO:0007669"/>
    <property type="project" value="InterPro"/>
</dbReference>
<dbReference type="GO" id="GO:0005858">
    <property type="term" value="C:axonemal dynein complex"/>
    <property type="evidence" value="ECO:0007669"/>
    <property type="project" value="TreeGrafter"/>
</dbReference>
<keyword evidence="3" id="KW-0732">Signal</keyword>
<organism evidence="5 6">
    <name type="scientific">Mytilus galloprovincialis</name>
    <name type="common">Mediterranean mussel</name>
    <dbReference type="NCBI Taxonomy" id="29158"/>
    <lineage>
        <taxon>Eukaryota</taxon>
        <taxon>Metazoa</taxon>
        <taxon>Spiralia</taxon>
        <taxon>Lophotrochozoa</taxon>
        <taxon>Mollusca</taxon>
        <taxon>Bivalvia</taxon>
        <taxon>Autobranchia</taxon>
        <taxon>Pteriomorphia</taxon>
        <taxon>Mytilida</taxon>
        <taxon>Mytiloidea</taxon>
        <taxon>Mytilidae</taxon>
        <taxon>Mytilinae</taxon>
        <taxon>Mytilus</taxon>
    </lineage>
</organism>
<dbReference type="InterPro" id="IPR013594">
    <property type="entry name" value="Dynein_heavy_tail"/>
</dbReference>
<feature type="coiled-coil region" evidence="1">
    <location>
        <begin position="383"/>
        <end position="417"/>
    </location>
</feature>
<keyword evidence="6" id="KW-1185">Reference proteome</keyword>
<feature type="compositionally biased region" description="Basic residues" evidence="2">
    <location>
        <begin position="171"/>
        <end position="180"/>
    </location>
</feature>
<dbReference type="EMBL" id="UYJE01010265">
    <property type="protein sequence ID" value="VDI81487.1"/>
    <property type="molecule type" value="Genomic_DNA"/>
</dbReference>
<feature type="chain" id="PRO_5032479700" description="Dynein heavy chain tail domain-containing protein" evidence="3">
    <location>
        <begin position="23"/>
        <end position="609"/>
    </location>
</feature>
<gene>
    <name evidence="5" type="ORF">MGAL_10B077492</name>
</gene>
<reference evidence="5" key="1">
    <citation type="submission" date="2018-11" db="EMBL/GenBank/DDBJ databases">
        <authorList>
            <person name="Alioto T."/>
            <person name="Alioto T."/>
        </authorList>
    </citation>
    <scope>NUCLEOTIDE SEQUENCE</scope>
</reference>
<accession>A0A8B6HMY1</accession>
<feature type="signal peptide" evidence="3">
    <location>
        <begin position="1"/>
        <end position="22"/>
    </location>
</feature>
<dbReference type="GO" id="GO:0051959">
    <property type="term" value="F:dynein light intermediate chain binding"/>
    <property type="evidence" value="ECO:0007669"/>
    <property type="project" value="InterPro"/>
</dbReference>
<feature type="region of interest" description="Disordered" evidence="2">
    <location>
        <begin position="131"/>
        <end position="211"/>
    </location>
</feature>
<protein>
    <recommendedName>
        <fullName evidence="4">Dynein heavy chain tail domain-containing protein</fullName>
    </recommendedName>
</protein>
<feature type="domain" description="Dynein heavy chain tail" evidence="4">
    <location>
        <begin position="433"/>
        <end position="602"/>
    </location>
</feature>
<evidence type="ECO:0000256" key="1">
    <source>
        <dbReference type="SAM" id="Coils"/>
    </source>
</evidence>
<evidence type="ECO:0000256" key="3">
    <source>
        <dbReference type="SAM" id="SignalP"/>
    </source>
</evidence>
<evidence type="ECO:0000256" key="2">
    <source>
        <dbReference type="SAM" id="MobiDB-lite"/>
    </source>
</evidence>
<dbReference type="Proteomes" id="UP000596742">
    <property type="component" value="Unassembled WGS sequence"/>
</dbReference>
<dbReference type="AlphaFoldDB" id="A0A8B6HMY1"/>
<dbReference type="PANTHER" id="PTHR46532">
    <property type="entry name" value="MALE FERTILITY FACTOR KL5"/>
    <property type="match status" value="1"/>
</dbReference>
<dbReference type="GO" id="GO:0007018">
    <property type="term" value="P:microtubule-based movement"/>
    <property type="evidence" value="ECO:0007669"/>
    <property type="project" value="InterPro"/>
</dbReference>
<evidence type="ECO:0000313" key="5">
    <source>
        <dbReference type="EMBL" id="VDI81487.1"/>
    </source>
</evidence>
<dbReference type="Pfam" id="PF08385">
    <property type="entry name" value="DHC_N1"/>
    <property type="match status" value="1"/>
</dbReference>
<sequence>MLELQFYITISSLLFFCVGLHAAAVDHEMKLLRGELLEMKLLREELLEIRNSYKILVRRMDELEKTNAVLQKCGCQTENLAQTLNKNDEFINLDVVGSEHSNQSVVSNQIKRLSASDKVAFRAYNLSWSRKEKGMEEESAETKEKGVTSKASSRSGSRRSSKAGLSSSKRSSPKTKKRTISPKTKSSKGVVNEPDTPEEISTPEGADGGIPEIQPPIVAKKVQTPQKPSVVHMLKERIMVTNLKTSMWEESHNYALEKFLEDPGLQLMIAYMDQYRGFVIEFTIPGYPIEQMTYFIKCQFTTKLTADNFHKIFRYGSLQGQHLQSLLRLMDGFFAPAFFENTSWPDSIQNEFASHLHRFLAKLTDTRWRLADKTVLYVPMEGLKTSAEEAARKKEYIQRLEAREKEYIQRLEVFINEGLKTSVEEAARKKEYIQRLEAAMIHWIRQIKEVLATQNAYEIVENTGPLHEIEFWNRRCTNLTGISKQLDKSGVKKVTEILTFAKSSYIEPFLKVSEQIKEGSKQAESNLKFLMMLKDPCFELSQSKPADIPKLLPKILNYIRIIWVNAPYYTSRERLTSLFKKVSNEIISRCRAALDLDKLFDGYVQSRLT</sequence>
<evidence type="ECO:0000313" key="6">
    <source>
        <dbReference type="Proteomes" id="UP000596742"/>
    </source>
</evidence>
<dbReference type="PANTHER" id="PTHR46532:SF11">
    <property type="entry name" value="DYNEIN AXONEMAL HEAVY CHAIN 12"/>
    <property type="match status" value="1"/>
</dbReference>
<evidence type="ECO:0000259" key="4">
    <source>
        <dbReference type="Pfam" id="PF08385"/>
    </source>
</evidence>
<comment type="caution">
    <text evidence="5">The sequence shown here is derived from an EMBL/GenBank/DDBJ whole genome shotgun (WGS) entry which is preliminary data.</text>
</comment>